<dbReference type="PATRIC" id="fig|270351.6.peg.329"/>
<accession>A0A0J6SLK3</accession>
<evidence type="ECO:0000313" key="2">
    <source>
        <dbReference type="Proteomes" id="UP000035929"/>
    </source>
</evidence>
<organism evidence="1 2">
    <name type="scientific">Methylobacterium aquaticum</name>
    <dbReference type="NCBI Taxonomy" id="270351"/>
    <lineage>
        <taxon>Bacteria</taxon>
        <taxon>Pseudomonadati</taxon>
        <taxon>Pseudomonadota</taxon>
        <taxon>Alphaproteobacteria</taxon>
        <taxon>Hyphomicrobiales</taxon>
        <taxon>Methylobacteriaceae</taxon>
        <taxon>Methylobacterium</taxon>
    </lineage>
</organism>
<sequence length="529" mass="57454">MPARIPADIVADATSHGLTIQRTEGGLVFLTPGGCPIDKPCANSAAARRFLGACKLNPQTVRDVAARIDREAEEAAGKAAEPVASTLPPVHSDASRFTVWQFRSTDGTTKTVARYAEPDDMQVQHEYQTVLWQGPALSREDALRRAGINPASARVRFAPVSRQSGGYDIIDRDNSAIHVDGNGARHWFGDLHFAEKACAALNAGKPCPSMSEMCEAPAAGSRFELAPDAHPSFPVRTGVIEATGVPQLRGDAETVRVRFDGEPGARFVRPDAIVPAASVAAVPARPTHVDIIPTMEGFILRAHGELARDATGRTLRFEDAQDAEAYGRPSLSRAARRAAVFRPSCGLHEAHWEFVMSNTPVTRVGLKLDASAMAVLFAEPEARAELQRAVVAEFCKQLWPTYLDDDARKQLTSLLEAAKPELLAIVRDEKQLGLLVSQRIESMKANLRGQVKLGQVSDELATAVDARIRRVIEDRVNERLGTVTEITDRVVDRAVAAVQDSLDRRVDAAVGARVAQEVEARIRRMREAL</sequence>
<evidence type="ECO:0000313" key="1">
    <source>
        <dbReference type="EMBL" id="KMO34303.1"/>
    </source>
</evidence>
<dbReference type="Proteomes" id="UP000035929">
    <property type="component" value="Unassembled WGS sequence"/>
</dbReference>
<reference evidence="1 2" key="1">
    <citation type="submission" date="2015-03" db="EMBL/GenBank/DDBJ databases">
        <title>Genome sequencing of Methylobacterium aquaticum DSM16371 type strain.</title>
        <authorList>
            <person name="Chaudhry V."/>
            <person name="Patil P.B."/>
        </authorList>
    </citation>
    <scope>NUCLEOTIDE SEQUENCE [LARGE SCALE GENOMIC DNA]</scope>
    <source>
        <strain evidence="1 2">DSM 16371</strain>
    </source>
</reference>
<dbReference type="AlphaFoldDB" id="A0A0J6SLK3"/>
<comment type="caution">
    <text evidence="1">The sequence shown here is derived from an EMBL/GenBank/DDBJ whole genome shotgun (WGS) entry which is preliminary data.</text>
</comment>
<dbReference type="EMBL" id="LABX01000106">
    <property type="protein sequence ID" value="KMO34303.1"/>
    <property type="molecule type" value="Genomic_DNA"/>
</dbReference>
<name>A0A0J6SLK3_9HYPH</name>
<dbReference type="RefSeq" id="WP_048464497.1">
    <property type="nucleotide sequence ID" value="NZ_LABX01000106.1"/>
</dbReference>
<proteinExistence type="predicted"/>
<gene>
    <name evidence="1" type="ORF">VP06_14630</name>
</gene>
<protein>
    <submittedName>
        <fullName evidence="1">Uncharacterized protein</fullName>
    </submittedName>
</protein>